<dbReference type="PANTHER" id="PTHR46165:SF2">
    <property type="entry name" value="SET AND MYND DOMAIN-CONTAINING PROTEIN 4"/>
    <property type="match status" value="1"/>
</dbReference>
<gene>
    <name evidence="6" type="ORF">EGYM00163_LOCUS3326</name>
</gene>
<evidence type="ECO:0000256" key="3">
    <source>
        <dbReference type="ARBA" id="ARBA00022691"/>
    </source>
</evidence>
<feature type="repeat" description="TPR" evidence="4">
    <location>
        <begin position="63"/>
        <end position="96"/>
    </location>
</feature>
<dbReference type="SMART" id="SM00028">
    <property type="entry name" value="TPR"/>
    <property type="match status" value="3"/>
</dbReference>
<keyword evidence="3" id="KW-0949">S-adenosyl-L-methionine</keyword>
<dbReference type="Gene3D" id="1.25.40.10">
    <property type="entry name" value="Tetratricopeptide repeat domain"/>
    <property type="match status" value="1"/>
</dbReference>
<dbReference type="EMBL" id="HBJA01010598">
    <property type="protein sequence ID" value="CAE0792210.1"/>
    <property type="molecule type" value="Transcribed_RNA"/>
</dbReference>
<dbReference type="InterPro" id="IPR052097">
    <property type="entry name" value="SET-MYND_domain_protein"/>
</dbReference>
<dbReference type="GO" id="GO:0005634">
    <property type="term" value="C:nucleus"/>
    <property type="evidence" value="ECO:0007669"/>
    <property type="project" value="TreeGrafter"/>
</dbReference>
<name>A0A7S4CB43_9EUGL</name>
<dbReference type="GO" id="GO:0042826">
    <property type="term" value="F:histone deacetylase binding"/>
    <property type="evidence" value="ECO:0007669"/>
    <property type="project" value="TreeGrafter"/>
</dbReference>
<protein>
    <recommendedName>
        <fullName evidence="5">SET domain-containing protein</fullName>
    </recommendedName>
</protein>
<dbReference type="InterPro" id="IPR001214">
    <property type="entry name" value="SET_dom"/>
</dbReference>
<organism evidence="6">
    <name type="scientific">Eutreptiella gymnastica</name>
    <dbReference type="NCBI Taxonomy" id="73025"/>
    <lineage>
        <taxon>Eukaryota</taxon>
        <taxon>Discoba</taxon>
        <taxon>Euglenozoa</taxon>
        <taxon>Euglenida</taxon>
        <taxon>Spirocuta</taxon>
        <taxon>Euglenophyceae</taxon>
        <taxon>Eutreptiales</taxon>
        <taxon>Eutreptiaceae</taxon>
        <taxon>Eutreptiella</taxon>
    </lineage>
</organism>
<dbReference type="SUPFAM" id="SSF82199">
    <property type="entry name" value="SET domain"/>
    <property type="match status" value="1"/>
</dbReference>
<keyword evidence="2" id="KW-0808">Transferase</keyword>
<dbReference type="InterPro" id="IPR046341">
    <property type="entry name" value="SET_dom_sf"/>
</dbReference>
<evidence type="ECO:0000256" key="4">
    <source>
        <dbReference type="PROSITE-ProRule" id="PRU00339"/>
    </source>
</evidence>
<dbReference type="Pfam" id="PF00856">
    <property type="entry name" value="SET"/>
    <property type="match status" value="1"/>
</dbReference>
<evidence type="ECO:0000313" key="6">
    <source>
        <dbReference type="EMBL" id="CAE0792210.1"/>
    </source>
</evidence>
<evidence type="ECO:0000256" key="1">
    <source>
        <dbReference type="ARBA" id="ARBA00022603"/>
    </source>
</evidence>
<feature type="domain" description="SET" evidence="5">
    <location>
        <begin position="119"/>
        <end position="453"/>
    </location>
</feature>
<dbReference type="GO" id="GO:0008168">
    <property type="term" value="F:methyltransferase activity"/>
    <property type="evidence" value="ECO:0007669"/>
    <property type="project" value="UniProtKB-KW"/>
</dbReference>
<dbReference type="AlphaFoldDB" id="A0A7S4CB43"/>
<dbReference type="PROSITE" id="PS50280">
    <property type="entry name" value="SET"/>
    <property type="match status" value="1"/>
</dbReference>
<evidence type="ECO:0000256" key="2">
    <source>
        <dbReference type="ARBA" id="ARBA00022679"/>
    </source>
</evidence>
<dbReference type="PANTHER" id="PTHR46165">
    <property type="entry name" value="SET AND MYND DOMAIN-CONTAINING PROTEIN 4"/>
    <property type="match status" value="1"/>
</dbReference>
<dbReference type="SUPFAM" id="SSF48452">
    <property type="entry name" value="TPR-like"/>
    <property type="match status" value="1"/>
</dbReference>
<proteinExistence type="predicted"/>
<dbReference type="PROSITE" id="PS50005">
    <property type="entry name" value="TPR"/>
    <property type="match status" value="1"/>
</dbReference>
<dbReference type="GO" id="GO:0005737">
    <property type="term" value="C:cytoplasm"/>
    <property type="evidence" value="ECO:0007669"/>
    <property type="project" value="TreeGrafter"/>
</dbReference>
<keyword evidence="1" id="KW-0489">Methyltransferase</keyword>
<dbReference type="Pfam" id="PF13181">
    <property type="entry name" value="TPR_8"/>
    <property type="match status" value="2"/>
</dbReference>
<sequence length="487" mass="54129">MASAALAEEDPKKAIEYLTKCIEQDPEDATLLSNRSAAYGKAQDYHKGLEDAIICTQLAPKWPKAYFRAAVHCRSLRDYDAAMQYLKSANKLQPENQEIVDLIEQTKLDLFFAPKVADKPIQVKYTGGPPHGLAPNKCVRVQKRVKKGTTIFKEAPVVSVQSVLNEESVPACHHCMKSLVMFEDLRLPTAMQGLIKDWPGLAASRKPVRCKGCSARFCSTKCLEQAKKEYHAVQCNLNAPAFRKFDDWCRNAVLAHKTDAGLLQLMDVIISAVRLAAKMFCVVVQSHVDNNISIEQSIQPFAPFVHGHAGINQDHLAFDYRPAFVLLRSALLSNGREGLPALSEFLNLEQFLKMVRRVALSCAKVTSNPFLMFCERVANRGSPQLLLALDSVAASKMDETEACGVGLFHLHASINHSCSPNVHLVSEEFLDHSMAIVAIADLRSGDEVLSNYLPSADLPLKERQQRLKECYEFQCHCTLCSTQSAKR</sequence>
<evidence type="ECO:0000259" key="5">
    <source>
        <dbReference type="PROSITE" id="PS50280"/>
    </source>
</evidence>
<dbReference type="InterPro" id="IPR019734">
    <property type="entry name" value="TPR_rpt"/>
</dbReference>
<dbReference type="GO" id="GO:0032259">
    <property type="term" value="P:methylation"/>
    <property type="evidence" value="ECO:0007669"/>
    <property type="project" value="UniProtKB-KW"/>
</dbReference>
<dbReference type="InterPro" id="IPR011990">
    <property type="entry name" value="TPR-like_helical_dom_sf"/>
</dbReference>
<keyword evidence="4" id="KW-0802">TPR repeat</keyword>
<dbReference type="CDD" id="cd20071">
    <property type="entry name" value="SET_SMYD"/>
    <property type="match status" value="1"/>
</dbReference>
<accession>A0A7S4CB43</accession>
<reference evidence="6" key="1">
    <citation type="submission" date="2021-01" db="EMBL/GenBank/DDBJ databases">
        <authorList>
            <person name="Corre E."/>
            <person name="Pelletier E."/>
            <person name="Niang G."/>
            <person name="Scheremetjew M."/>
            <person name="Finn R."/>
            <person name="Kale V."/>
            <person name="Holt S."/>
            <person name="Cochrane G."/>
            <person name="Meng A."/>
            <person name="Brown T."/>
            <person name="Cohen L."/>
        </authorList>
    </citation>
    <scope>NUCLEOTIDE SEQUENCE</scope>
    <source>
        <strain evidence="6">CCMP1594</strain>
    </source>
</reference>
<dbReference type="Gene3D" id="2.170.270.10">
    <property type="entry name" value="SET domain"/>
    <property type="match status" value="1"/>
</dbReference>